<evidence type="ECO:0000256" key="1">
    <source>
        <dbReference type="SAM" id="MobiDB-lite"/>
    </source>
</evidence>
<evidence type="ECO:0000313" key="3">
    <source>
        <dbReference type="Proteomes" id="UP001176941"/>
    </source>
</evidence>
<dbReference type="EMBL" id="OX459966">
    <property type="protein sequence ID" value="CAI9170989.1"/>
    <property type="molecule type" value="Genomic_DNA"/>
</dbReference>
<proteinExistence type="predicted"/>
<reference evidence="2" key="1">
    <citation type="submission" date="2023-04" db="EMBL/GenBank/DDBJ databases">
        <authorList>
            <consortium name="ELIXIR-Norway"/>
        </authorList>
    </citation>
    <scope>NUCLEOTIDE SEQUENCE [LARGE SCALE GENOMIC DNA]</scope>
</reference>
<accession>A0ABN8ZB44</accession>
<feature type="region of interest" description="Disordered" evidence="1">
    <location>
        <begin position="1"/>
        <end position="38"/>
    </location>
</feature>
<gene>
    <name evidence="2" type="ORF">MRATA1EN1_LOCUS19951</name>
</gene>
<keyword evidence="3" id="KW-1185">Reference proteome</keyword>
<name>A0ABN8ZB44_RANTA</name>
<organism evidence="2 3">
    <name type="scientific">Rangifer tarandus platyrhynchus</name>
    <name type="common">Svalbard reindeer</name>
    <dbReference type="NCBI Taxonomy" id="3082113"/>
    <lineage>
        <taxon>Eukaryota</taxon>
        <taxon>Metazoa</taxon>
        <taxon>Chordata</taxon>
        <taxon>Craniata</taxon>
        <taxon>Vertebrata</taxon>
        <taxon>Euteleostomi</taxon>
        <taxon>Mammalia</taxon>
        <taxon>Eutheria</taxon>
        <taxon>Laurasiatheria</taxon>
        <taxon>Artiodactyla</taxon>
        <taxon>Ruminantia</taxon>
        <taxon>Pecora</taxon>
        <taxon>Cervidae</taxon>
        <taxon>Odocoileinae</taxon>
        <taxon>Rangifer</taxon>
    </lineage>
</organism>
<sequence length="84" mass="8562">MVAPPALPAPRGAAPGTRREGGSARGLRPTLPPDPALSQPLLLLTVPDSVHFIGSSSDRFPLRLPYFGLTAASPEGPAAHSGSL</sequence>
<protein>
    <submittedName>
        <fullName evidence="2">Uncharacterized protein</fullName>
    </submittedName>
</protein>
<evidence type="ECO:0000313" key="2">
    <source>
        <dbReference type="EMBL" id="CAI9170989.1"/>
    </source>
</evidence>
<dbReference type="Proteomes" id="UP001176941">
    <property type="component" value="Chromosome 30"/>
</dbReference>